<evidence type="ECO:0000313" key="10">
    <source>
        <dbReference type="EMBL" id="MBW7473126.1"/>
    </source>
</evidence>
<gene>
    <name evidence="7 10" type="primary">msrB</name>
    <name evidence="8" type="synonym">msrA</name>
    <name evidence="10" type="ORF">K0T92_00050</name>
</gene>
<reference evidence="10 11" key="1">
    <citation type="submission" date="2021-07" db="EMBL/GenBank/DDBJ databases">
        <title>Paenibacillus radiodurans sp. nov., isolated from the southeastern edge of Tengger Desert.</title>
        <authorList>
            <person name="Zhang G."/>
        </authorList>
    </citation>
    <scope>NUCLEOTIDE SEQUENCE [LARGE SCALE GENOMIC DNA]</scope>
    <source>
        <strain evidence="10 11">DT7-4</strain>
    </source>
</reference>
<evidence type="ECO:0000256" key="3">
    <source>
        <dbReference type="ARBA" id="ARBA00023268"/>
    </source>
</evidence>
<evidence type="ECO:0000313" key="11">
    <source>
        <dbReference type="Proteomes" id="UP000812277"/>
    </source>
</evidence>
<comment type="similarity">
    <text evidence="7">Belongs to the MsrB Met sulfoxide reductase family.</text>
</comment>
<protein>
    <recommendedName>
        <fullName evidence="7 8">Multifunctional fusion protein</fullName>
    </recommendedName>
    <domain>
        <recommendedName>
            <fullName evidence="8">Peptide methionine sulfoxide reductase MsrA</fullName>
            <shortName evidence="8">Protein-methionine-S-oxide reductase</shortName>
            <ecNumber evidence="8">1.8.4.11</ecNumber>
        </recommendedName>
        <alternativeName>
            <fullName evidence="8">Peptide-methionine (S)-S-oxide reductase</fullName>
            <shortName evidence="8">Peptide Met(O) reductase</shortName>
        </alternativeName>
    </domain>
    <domain>
        <recommendedName>
            <fullName evidence="7">Peptide methionine sulfoxide reductase MsrB</fullName>
            <ecNumber evidence="7">1.8.4.12</ecNumber>
        </recommendedName>
        <alternativeName>
            <fullName evidence="7">Peptide-methionine (R)-S-oxide reductase</fullName>
        </alternativeName>
    </domain>
</protein>
<dbReference type="EC" id="1.8.4.12" evidence="7"/>
<dbReference type="SUPFAM" id="SSF55068">
    <property type="entry name" value="Peptide methionine sulfoxide reductase"/>
    <property type="match status" value="1"/>
</dbReference>
<evidence type="ECO:0000256" key="2">
    <source>
        <dbReference type="ARBA" id="ARBA00023002"/>
    </source>
</evidence>
<dbReference type="InterPro" id="IPR002579">
    <property type="entry name" value="Met_Sox_Rdtase_MsrB_dom"/>
</dbReference>
<dbReference type="GO" id="GO:0033743">
    <property type="term" value="F:peptide-methionine (R)-S-oxide reductase activity"/>
    <property type="evidence" value="ECO:0007669"/>
    <property type="project" value="UniProtKB-EC"/>
</dbReference>
<dbReference type="HAMAP" id="MF_01401">
    <property type="entry name" value="MsrA"/>
    <property type="match status" value="1"/>
</dbReference>
<name>A0ABS7D064_9BACL</name>
<dbReference type="RefSeq" id="WP_219870383.1">
    <property type="nucleotide sequence ID" value="NZ_JAHZIJ010000001.1"/>
</dbReference>
<dbReference type="Gene3D" id="2.170.150.20">
    <property type="entry name" value="Peptide methionine sulfoxide reductase"/>
    <property type="match status" value="1"/>
</dbReference>
<dbReference type="EMBL" id="JAHZIJ010000001">
    <property type="protein sequence ID" value="MBW7473126.1"/>
    <property type="molecule type" value="Genomic_DNA"/>
</dbReference>
<feature type="domain" description="MsrB" evidence="9">
    <location>
        <begin position="185"/>
        <end position="307"/>
    </location>
</feature>
<dbReference type="Pfam" id="PF01625">
    <property type="entry name" value="PMSR"/>
    <property type="match status" value="1"/>
</dbReference>
<comment type="caution">
    <text evidence="10">The sequence shown here is derived from an EMBL/GenBank/DDBJ whole genome shotgun (WGS) entry which is preliminary data.</text>
</comment>
<dbReference type="PANTHER" id="PTHR43774:SF1">
    <property type="entry name" value="PEPTIDE METHIONINE SULFOXIDE REDUCTASE MSRA 2"/>
    <property type="match status" value="1"/>
</dbReference>
<accession>A0ABS7D064</accession>
<evidence type="ECO:0000256" key="8">
    <source>
        <dbReference type="HAMAP-Rule" id="MF_01401"/>
    </source>
</evidence>
<organism evidence="10 11">
    <name type="scientific">Paenibacillus oenotherae</name>
    <dbReference type="NCBI Taxonomy" id="1435645"/>
    <lineage>
        <taxon>Bacteria</taxon>
        <taxon>Bacillati</taxon>
        <taxon>Bacillota</taxon>
        <taxon>Bacilli</taxon>
        <taxon>Bacillales</taxon>
        <taxon>Paenibacillaceae</taxon>
        <taxon>Paenibacillus</taxon>
    </lineage>
</organism>
<evidence type="ECO:0000256" key="7">
    <source>
        <dbReference type="HAMAP-Rule" id="MF_01400"/>
    </source>
</evidence>
<dbReference type="SUPFAM" id="SSF51316">
    <property type="entry name" value="Mss4-like"/>
    <property type="match status" value="1"/>
</dbReference>
<keyword evidence="2 7" id="KW-0560">Oxidoreductase</keyword>
<dbReference type="PANTHER" id="PTHR43774">
    <property type="entry name" value="PEPTIDE METHIONINE SULFOXIDE REDUCTASE"/>
    <property type="match status" value="1"/>
</dbReference>
<dbReference type="EC" id="1.8.4.11" evidence="8"/>
<evidence type="ECO:0000256" key="6">
    <source>
        <dbReference type="ARBA" id="ARBA00048782"/>
    </source>
</evidence>
<evidence type="ECO:0000259" key="9">
    <source>
        <dbReference type="PROSITE" id="PS51790"/>
    </source>
</evidence>
<comment type="similarity">
    <text evidence="1 8">Belongs to the MsrA Met sulfoxide reductase family.</text>
</comment>
<dbReference type="NCBIfam" id="TIGR00357">
    <property type="entry name" value="peptide-methionine (R)-S-oxide reductase MsrB"/>
    <property type="match status" value="1"/>
</dbReference>
<keyword evidence="11" id="KW-1185">Reference proteome</keyword>
<evidence type="ECO:0000256" key="4">
    <source>
        <dbReference type="ARBA" id="ARBA00047806"/>
    </source>
</evidence>
<dbReference type="NCBIfam" id="TIGR00401">
    <property type="entry name" value="msrA"/>
    <property type="match status" value="1"/>
</dbReference>
<dbReference type="Proteomes" id="UP000812277">
    <property type="component" value="Unassembled WGS sequence"/>
</dbReference>
<dbReference type="PROSITE" id="PS51790">
    <property type="entry name" value="MSRB"/>
    <property type="match status" value="1"/>
</dbReference>
<keyword evidence="3" id="KW-0511">Multifunctional enzyme</keyword>
<comment type="function">
    <text evidence="8">Has an important function as a repair enzyme for proteins that have been inactivated by oxidation. Catalyzes the reversible oxidation-reduction of methionine sulfoxide in proteins to methionine.</text>
</comment>
<dbReference type="InterPro" id="IPR011057">
    <property type="entry name" value="Mss4-like_sf"/>
</dbReference>
<comment type="catalytic activity">
    <reaction evidence="5 7">
        <text>L-methionyl-[protein] + [thioredoxin]-disulfide + H2O = L-methionyl-(R)-S-oxide-[protein] + [thioredoxin]-dithiol</text>
        <dbReference type="Rhea" id="RHEA:24164"/>
        <dbReference type="Rhea" id="RHEA-COMP:10698"/>
        <dbReference type="Rhea" id="RHEA-COMP:10700"/>
        <dbReference type="Rhea" id="RHEA-COMP:12313"/>
        <dbReference type="Rhea" id="RHEA-COMP:12314"/>
        <dbReference type="ChEBI" id="CHEBI:15377"/>
        <dbReference type="ChEBI" id="CHEBI:16044"/>
        <dbReference type="ChEBI" id="CHEBI:29950"/>
        <dbReference type="ChEBI" id="CHEBI:45764"/>
        <dbReference type="ChEBI" id="CHEBI:50058"/>
        <dbReference type="EC" id="1.8.4.12"/>
    </reaction>
</comment>
<dbReference type="InterPro" id="IPR002569">
    <property type="entry name" value="Met_Sox_Rdtase_MsrA_dom"/>
</dbReference>
<evidence type="ECO:0000256" key="1">
    <source>
        <dbReference type="ARBA" id="ARBA00005591"/>
    </source>
</evidence>
<dbReference type="Gene3D" id="3.30.1060.10">
    <property type="entry name" value="Peptide methionine sulphoxide reductase MsrA"/>
    <property type="match status" value="1"/>
</dbReference>
<comment type="catalytic activity">
    <reaction evidence="6 8">
        <text>[thioredoxin]-disulfide + L-methionine + H2O = L-methionine (S)-S-oxide + [thioredoxin]-dithiol</text>
        <dbReference type="Rhea" id="RHEA:19993"/>
        <dbReference type="Rhea" id="RHEA-COMP:10698"/>
        <dbReference type="Rhea" id="RHEA-COMP:10700"/>
        <dbReference type="ChEBI" id="CHEBI:15377"/>
        <dbReference type="ChEBI" id="CHEBI:29950"/>
        <dbReference type="ChEBI" id="CHEBI:50058"/>
        <dbReference type="ChEBI" id="CHEBI:57844"/>
        <dbReference type="ChEBI" id="CHEBI:58772"/>
        <dbReference type="EC" id="1.8.4.11"/>
    </reaction>
</comment>
<evidence type="ECO:0000256" key="5">
    <source>
        <dbReference type="ARBA" id="ARBA00048488"/>
    </source>
</evidence>
<feature type="active site" description="Nucleophile" evidence="7">
    <location>
        <position position="296"/>
    </location>
</feature>
<dbReference type="Pfam" id="PF01641">
    <property type="entry name" value="SelR"/>
    <property type="match status" value="1"/>
</dbReference>
<sequence>MNENRSEEPVEYATFAGGCFWCMVTPFEELPGIISVVSGYIGGDTVNPTYEEVCTHETGHTEAVQITFNPEKFPYEKLLDIYWRQIDPTDEGGQFHDRGSSYRTAIFTYSEEQQRKAEASKAALAQSGRFSKPIVTPIVPATVFYSAEDYHQNYHKTNPLRYKMYRKGSGRDAFIAKHWNTEQDREQLRSKLTKLQFEVTQNNATEPPFHNEFWNHKEEGLYVDIVSGEPLFSSMDKFDSGCGWPSFTKPVEAGLVGEVEDYTHNMIRTEVRSRLGNSHLGHVFPDGPKPGGLRYCINSAALRFIPKAELEQEGYGEYSGLFRTE</sequence>
<dbReference type="HAMAP" id="MF_01400">
    <property type="entry name" value="MsrB"/>
    <property type="match status" value="1"/>
</dbReference>
<comment type="catalytic activity">
    <reaction evidence="4 8">
        <text>L-methionyl-[protein] + [thioredoxin]-disulfide + H2O = L-methionyl-(S)-S-oxide-[protein] + [thioredoxin]-dithiol</text>
        <dbReference type="Rhea" id="RHEA:14217"/>
        <dbReference type="Rhea" id="RHEA-COMP:10698"/>
        <dbReference type="Rhea" id="RHEA-COMP:10700"/>
        <dbReference type="Rhea" id="RHEA-COMP:12313"/>
        <dbReference type="Rhea" id="RHEA-COMP:12315"/>
        <dbReference type="ChEBI" id="CHEBI:15377"/>
        <dbReference type="ChEBI" id="CHEBI:16044"/>
        <dbReference type="ChEBI" id="CHEBI:29950"/>
        <dbReference type="ChEBI" id="CHEBI:44120"/>
        <dbReference type="ChEBI" id="CHEBI:50058"/>
        <dbReference type="EC" id="1.8.4.11"/>
    </reaction>
</comment>
<dbReference type="InterPro" id="IPR036509">
    <property type="entry name" value="Met_Sox_Rdtase_MsrA_sf"/>
</dbReference>
<feature type="active site" evidence="8">
    <location>
        <position position="19"/>
    </location>
</feature>
<proteinExistence type="inferred from homology"/>
<comment type="caution">
    <text evidence="7">Lacks conserved residue(s) required for the propagation of feature annotation.</text>
</comment>